<dbReference type="Proteomes" id="UP000743899">
    <property type="component" value="Unassembled WGS sequence"/>
</dbReference>
<dbReference type="RefSeq" id="WP_161921320.1">
    <property type="nucleotide sequence ID" value="NZ_JAACYS010000063.1"/>
</dbReference>
<dbReference type="PANTHER" id="PTHR35789">
    <property type="entry name" value="SPORE GERMINATION PROTEIN B3"/>
    <property type="match status" value="1"/>
</dbReference>
<dbReference type="EMBL" id="JAACYS010000063">
    <property type="protein sequence ID" value="NCU18489.1"/>
    <property type="molecule type" value="Genomic_DNA"/>
</dbReference>
<dbReference type="Pfam" id="PF25198">
    <property type="entry name" value="Spore_GerAC_N"/>
    <property type="match status" value="1"/>
</dbReference>
<dbReference type="PROSITE" id="PS51257">
    <property type="entry name" value="PROKAR_LIPOPROTEIN"/>
    <property type="match status" value="1"/>
</dbReference>
<keyword evidence="3" id="KW-1185">Reference proteome</keyword>
<feature type="domain" description="Spore germination protein N-terminal" evidence="1">
    <location>
        <begin position="25"/>
        <end position="187"/>
    </location>
</feature>
<protein>
    <recommendedName>
        <fullName evidence="1">Spore germination protein N-terminal domain-containing protein</fullName>
    </recommendedName>
</protein>
<proteinExistence type="predicted"/>
<sequence length="187" mass="20483">MHNRIVSFVIVIGIVFILSGCVETRILDELSIAHGIGFDLADDGKIIGTVVIPVYQKDGPPENNVVSGKAEIKKSILQELQQTLPTPITTGSLEVLLFGEKLAKEEGILDLIDPFQRDPTVGTTMRIAVVEGEVKDFFDGNYGVRGNAYYISNLIKTGVEDGNLPETNFHRFSSDFESVSKTPYVPI</sequence>
<comment type="caution">
    <text evidence="2">The sequence shown here is derived from an EMBL/GenBank/DDBJ whole genome shotgun (WGS) entry which is preliminary data.</text>
</comment>
<name>A0ABX0A7M1_9BACI</name>
<dbReference type="PANTHER" id="PTHR35789:SF1">
    <property type="entry name" value="SPORE GERMINATION PROTEIN B3"/>
    <property type="match status" value="1"/>
</dbReference>
<evidence type="ECO:0000313" key="3">
    <source>
        <dbReference type="Proteomes" id="UP000743899"/>
    </source>
</evidence>
<dbReference type="InterPro" id="IPR057336">
    <property type="entry name" value="GerAC_N"/>
</dbReference>
<gene>
    <name evidence="2" type="ORF">GW534_12270</name>
</gene>
<reference evidence="2 3" key="1">
    <citation type="submission" date="2020-01" db="EMBL/GenBank/DDBJ databases">
        <title>A novel Bacillus sp. from Pasinler.</title>
        <authorList>
            <person name="Adiguzel A."/>
            <person name="Ay H."/>
            <person name="Baltaci M.O."/>
        </authorList>
    </citation>
    <scope>NUCLEOTIDE SEQUENCE [LARGE SCALE GENOMIC DNA]</scope>
    <source>
        <strain evidence="2 3">P1</strain>
    </source>
</reference>
<accession>A0ABX0A7M1</accession>
<evidence type="ECO:0000259" key="1">
    <source>
        <dbReference type="Pfam" id="PF25198"/>
    </source>
</evidence>
<organism evidence="2 3">
    <name type="scientific">Pallidibacillus pasinlerensis</name>
    <dbReference type="NCBI Taxonomy" id="2703818"/>
    <lineage>
        <taxon>Bacteria</taxon>
        <taxon>Bacillati</taxon>
        <taxon>Bacillota</taxon>
        <taxon>Bacilli</taxon>
        <taxon>Bacillales</taxon>
        <taxon>Bacillaceae</taxon>
        <taxon>Pallidibacillus</taxon>
    </lineage>
</organism>
<dbReference type="InterPro" id="IPR008844">
    <property type="entry name" value="Spore_GerAC-like"/>
</dbReference>
<evidence type="ECO:0000313" key="2">
    <source>
        <dbReference type="EMBL" id="NCU18489.1"/>
    </source>
</evidence>